<dbReference type="EMBL" id="JACHMP010000001">
    <property type="protein sequence ID" value="MBB5821276.1"/>
    <property type="molecule type" value="Genomic_DNA"/>
</dbReference>
<dbReference type="RefSeq" id="WP_221207972.1">
    <property type="nucleotide sequence ID" value="NZ_JACHMP010000001.1"/>
</dbReference>
<feature type="chain" id="PRO_5039758561" description="Phosphate-binding protein" evidence="4">
    <location>
        <begin position="24"/>
        <end position="333"/>
    </location>
</feature>
<evidence type="ECO:0000256" key="2">
    <source>
        <dbReference type="ARBA" id="ARBA00022448"/>
    </source>
</evidence>
<reference evidence="6 7" key="1">
    <citation type="submission" date="2020-08" db="EMBL/GenBank/DDBJ databases">
        <title>Sequencing the genomes of 1000 actinobacteria strains.</title>
        <authorList>
            <person name="Klenk H.-P."/>
        </authorList>
    </citation>
    <scope>NUCLEOTIDE SEQUENCE [LARGE SCALE GENOMIC DNA]</scope>
    <source>
        <strain evidence="6 7">DSM 46887</strain>
    </source>
</reference>
<proteinExistence type="inferred from homology"/>
<evidence type="ECO:0000259" key="5">
    <source>
        <dbReference type="Pfam" id="PF12849"/>
    </source>
</evidence>
<keyword evidence="3 4" id="KW-0732">Signal</keyword>
<dbReference type="CDD" id="cd13654">
    <property type="entry name" value="PBP2_phosphate_like_2"/>
    <property type="match status" value="1"/>
</dbReference>
<feature type="signal peptide" evidence="4">
    <location>
        <begin position="1"/>
        <end position="23"/>
    </location>
</feature>
<gene>
    <name evidence="6" type="ORF">F4562_004338</name>
</gene>
<dbReference type="InterPro" id="IPR011862">
    <property type="entry name" value="Phos-bd"/>
</dbReference>
<dbReference type="InterPro" id="IPR024370">
    <property type="entry name" value="PBP_domain"/>
</dbReference>
<comment type="caution">
    <text evidence="6">The sequence shown here is derived from an EMBL/GenBank/DDBJ whole genome shotgun (WGS) entry which is preliminary data.</text>
</comment>
<evidence type="ECO:0000313" key="6">
    <source>
        <dbReference type="EMBL" id="MBB5821276.1"/>
    </source>
</evidence>
<organism evidence="6 7">
    <name type="scientific">Streptosporangium becharense</name>
    <dbReference type="NCBI Taxonomy" id="1816182"/>
    <lineage>
        <taxon>Bacteria</taxon>
        <taxon>Bacillati</taxon>
        <taxon>Actinomycetota</taxon>
        <taxon>Actinomycetes</taxon>
        <taxon>Streptosporangiales</taxon>
        <taxon>Streptosporangiaceae</taxon>
        <taxon>Streptosporangium</taxon>
    </lineage>
</organism>
<protein>
    <recommendedName>
        <fullName evidence="4">Phosphate-binding protein</fullName>
    </recommendedName>
</protein>
<dbReference type="GO" id="GO:0006817">
    <property type="term" value="P:phosphate ion transport"/>
    <property type="evidence" value="ECO:0007669"/>
    <property type="project" value="UniProtKB-UniRule"/>
</dbReference>
<evidence type="ECO:0000256" key="4">
    <source>
        <dbReference type="RuleBase" id="RU367119"/>
    </source>
</evidence>
<dbReference type="PANTHER" id="PTHR30570">
    <property type="entry name" value="PERIPLASMIC PHOSPHATE BINDING COMPONENT OF PHOSPHATE ABC TRANSPORTER"/>
    <property type="match status" value="1"/>
</dbReference>
<comment type="similarity">
    <text evidence="1 4">Belongs to the PstS family.</text>
</comment>
<dbReference type="Proteomes" id="UP000540685">
    <property type="component" value="Unassembled WGS sequence"/>
</dbReference>
<evidence type="ECO:0000256" key="1">
    <source>
        <dbReference type="ARBA" id="ARBA00008725"/>
    </source>
</evidence>
<sequence length="333" mass="34626">MTSAQRRLSAVATAALVVSLAAACGGDAKPASDGSTTAASPAEAGGGAALSGEIKIDGSSTVAPLTQAASELFGEEQPQVKVPVGTSGTGGGFEKFCAGETDISNASRAIKDEEKAACDTKGIKFTELTVATDALTVVVPKENDWATCLTTDQLKKMWEPAAEGKVKTWKDVDPKFPAEELKLYGPGTDSGTFDYFTDEINGEEGASRKDYSPSENDNDIVTGVAGAKGGLGYFGFTYFEENADKLKAVEIDSGSGCVAPSVENAQAGKYTPLARPLFIYPSATAVKRPEVAAFLDYYANNINAIAKDAKFIPLNAEQEAKLKADITSLKSAG</sequence>
<evidence type="ECO:0000313" key="7">
    <source>
        <dbReference type="Proteomes" id="UP000540685"/>
    </source>
</evidence>
<dbReference type="Gene3D" id="3.40.190.10">
    <property type="entry name" value="Periplasmic binding protein-like II"/>
    <property type="match status" value="2"/>
</dbReference>
<dbReference type="FunFam" id="3.40.190.10:FF:000055">
    <property type="entry name" value="Phosphate ABC transporter, phosphate-binding protein"/>
    <property type="match status" value="1"/>
</dbReference>
<keyword evidence="4" id="KW-0592">Phosphate transport</keyword>
<dbReference type="NCBIfam" id="TIGR02136">
    <property type="entry name" value="ptsS_2"/>
    <property type="match status" value="1"/>
</dbReference>
<dbReference type="SUPFAM" id="SSF53850">
    <property type="entry name" value="Periplasmic binding protein-like II"/>
    <property type="match status" value="1"/>
</dbReference>
<evidence type="ECO:0000256" key="3">
    <source>
        <dbReference type="ARBA" id="ARBA00022729"/>
    </source>
</evidence>
<dbReference type="PANTHER" id="PTHR30570:SF1">
    <property type="entry name" value="PHOSPHATE-BINDING PROTEIN PSTS"/>
    <property type="match status" value="1"/>
</dbReference>
<accession>A0A7W9MI60</accession>
<name>A0A7W9MI60_9ACTN</name>
<feature type="domain" description="PBP" evidence="5">
    <location>
        <begin position="47"/>
        <end position="299"/>
    </location>
</feature>
<dbReference type="Pfam" id="PF12849">
    <property type="entry name" value="PBP_like_2"/>
    <property type="match status" value="1"/>
</dbReference>
<dbReference type="AlphaFoldDB" id="A0A7W9MI60"/>
<keyword evidence="7" id="KW-1185">Reference proteome</keyword>
<comment type="function">
    <text evidence="4">Involved in the system for phosphate transport across the cytoplasmic membrane.</text>
</comment>
<dbReference type="PROSITE" id="PS51257">
    <property type="entry name" value="PROKAR_LIPOPROTEIN"/>
    <property type="match status" value="1"/>
</dbReference>
<dbReference type="InterPro" id="IPR050811">
    <property type="entry name" value="Phosphate_ABC_transporter"/>
</dbReference>
<dbReference type="GO" id="GO:0042301">
    <property type="term" value="F:phosphate ion binding"/>
    <property type="evidence" value="ECO:0007669"/>
    <property type="project" value="UniProtKB-UniRule"/>
</dbReference>
<keyword evidence="2 4" id="KW-0813">Transport</keyword>